<evidence type="ECO:0000256" key="5">
    <source>
        <dbReference type="ARBA" id="ARBA00022989"/>
    </source>
</evidence>
<keyword evidence="5 7" id="KW-1133">Transmembrane helix</keyword>
<dbReference type="OrthoDB" id="19261at2759"/>
<dbReference type="SMART" id="SM00665">
    <property type="entry name" value="B561"/>
    <property type="match status" value="1"/>
</dbReference>
<proteinExistence type="predicted"/>
<feature type="transmembrane region" description="Helical" evidence="7">
    <location>
        <begin position="335"/>
        <end position="354"/>
    </location>
</feature>
<keyword evidence="3 7" id="KW-0812">Transmembrane</keyword>
<dbReference type="PANTHER" id="PTHR47797:SF3">
    <property type="entry name" value="CYTOCHROME B561 DOMAIN-CONTAINING PROTEIN"/>
    <property type="match status" value="1"/>
</dbReference>
<gene>
    <name evidence="10" type="ORF">BDK51DRAFT_29297</name>
</gene>
<dbReference type="Proteomes" id="UP000269721">
    <property type="component" value="Unassembled WGS sequence"/>
</dbReference>
<dbReference type="PANTHER" id="PTHR47797">
    <property type="entry name" value="DEHYDROGENASE, PUTATIVE (AFU_ORTHOLOGUE AFUA_8G05805)-RELATED"/>
    <property type="match status" value="1"/>
</dbReference>
<keyword evidence="4" id="KW-0249">Electron transport</keyword>
<reference evidence="11" key="1">
    <citation type="journal article" date="2018" name="Nat. Microbiol.">
        <title>Leveraging single-cell genomics to expand the fungal tree of life.</title>
        <authorList>
            <person name="Ahrendt S.R."/>
            <person name="Quandt C.A."/>
            <person name="Ciobanu D."/>
            <person name="Clum A."/>
            <person name="Salamov A."/>
            <person name="Andreopoulos B."/>
            <person name="Cheng J.F."/>
            <person name="Woyke T."/>
            <person name="Pelin A."/>
            <person name="Henrissat B."/>
            <person name="Reynolds N.K."/>
            <person name="Benny G.L."/>
            <person name="Smith M.E."/>
            <person name="James T.Y."/>
            <person name="Grigoriev I.V."/>
        </authorList>
    </citation>
    <scope>NUCLEOTIDE SEQUENCE [LARGE SCALE GENOMIC DNA]</scope>
</reference>
<evidence type="ECO:0000256" key="3">
    <source>
        <dbReference type="ARBA" id="ARBA00022692"/>
    </source>
</evidence>
<dbReference type="Gene3D" id="1.20.120.1770">
    <property type="match status" value="1"/>
</dbReference>
<comment type="subcellular location">
    <subcellularLocation>
        <location evidence="1">Membrane</location>
    </subcellularLocation>
</comment>
<feature type="transmembrane region" description="Helical" evidence="7">
    <location>
        <begin position="238"/>
        <end position="261"/>
    </location>
</feature>
<organism evidence="10 11">
    <name type="scientific">Blyttiomyces helicus</name>
    <dbReference type="NCBI Taxonomy" id="388810"/>
    <lineage>
        <taxon>Eukaryota</taxon>
        <taxon>Fungi</taxon>
        <taxon>Fungi incertae sedis</taxon>
        <taxon>Chytridiomycota</taxon>
        <taxon>Chytridiomycota incertae sedis</taxon>
        <taxon>Chytridiomycetes</taxon>
        <taxon>Chytridiomycetes incertae sedis</taxon>
        <taxon>Blyttiomyces</taxon>
    </lineage>
</organism>
<evidence type="ECO:0000256" key="2">
    <source>
        <dbReference type="ARBA" id="ARBA00022448"/>
    </source>
</evidence>
<evidence type="ECO:0000256" key="8">
    <source>
        <dbReference type="SAM" id="SignalP"/>
    </source>
</evidence>
<dbReference type="Gene3D" id="2.60.40.1210">
    <property type="entry name" value="Cellobiose dehydrogenase, cytochrome domain"/>
    <property type="match status" value="1"/>
</dbReference>
<dbReference type="InterPro" id="IPR042171">
    <property type="entry name" value="Acyl-CoA_hotdog"/>
</dbReference>
<feature type="signal peptide" evidence="8">
    <location>
        <begin position="1"/>
        <end position="21"/>
    </location>
</feature>
<dbReference type="InterPro" id="IPR006593">
    <property type="entry name" value="Cyt_b561/ferric_Rdtase_TM"/>
</dbReference>
<name>A0A4P9WMT1_9FUNG</name>
<keyword evidence="11" id="KW-1185">Reference proteome</keyword>
<feature type="transmembrane region" description="Helical" evidence="7">
    <location>
        <begin position="281"/>
        <end position="301"/>
    </location>
</feature>
<dbReference type="CDD" id="cd08760">
    <property type="entry name" value="Cyt_b561_FRRS1_like"/>
    <property type="match status" value="1"/>
</dbReference>
<feature type="transmembrane region" description="Helical" evidence="7">
    <location>
        <begin position="204"/>
        <end position="226"/>
    </location>
</feature>
<keyword evidence="6 7" id="KW-0472">Membrane</keyword>
<accession>A0A4P9WMT1</accession>
<evidence type="ECO:0000259" key="9">
    <source>
        <dbReference type="SMART" id="SM00665"/>
    </source>
</evidence>
<evidence type="ECO:0000256" key="1">
    <source>
        <dbReference type="ARBA" id="ARBA00004370"/>
    </source>
</evidence>
<dbReference type="AlphaFoldDB" id="A0A4P9WMT1"/>
<protein>
    <recommendedName>
        <fullName evidence="9">Cytochrome b561 domain-containing protein</fullName>
    </recommendedName>
</protein>
<evidence type="ECO:0000256" key="7">
    <source>
        <dbReference type="SAM" id="Phobius"/>
    </source>
</evidence>
<dbReference type="EMBL" id="KZ994612">
    <property type="protein sequence ID" value="RKO92500.1"/>
    <property type="molecule type" value="Genomic_DNA"/>
</dbReference>
<evidence type="ECO:0000313" key="11">
    <source>
        <dbReference type="Proteomes" id="UP000269721"/>
    </source>
</evidence>
<dbReference type="SUPFAM" id="SSF49344">
    <property type="entry name" value="CBD9-like"/>
    <property type="match status" value="1"/>
</dbReference>
<feature type="domain" description="Cytochrome b561" evidence="9">
    <location>
        <begin position="206"/>
        <end position="326"/>
    </location>
</feature>
<dbReference type="GO" id="GO:0016020">
    <property type="term" value="C:membrane"/>
    <property type="evidence" value="ECO:0007669"/>
    <property type="project" value="UniProtKB-SubCell"/>
</dbReference>
<keyword evidence="2" id="KW-0813">Transport</keyword>
<evidence type="ECO:0000256" key="6">
    <source>
        <dbReference type="ARBA" id="ARBA00023136"/>
    </source>
</evidence>
<dbReference type="Gene3D" id="2.40.160.210">
    <property type="entry name" value="Acyl-CoA thioesterase, double hotdog domain"/>
    <property type="match status" value="1"/>
</dbReference>
<evidence type="ECO:0000256" key="4">
    <source>
        <dbReference type="ARBA" id="ARBA00022982"/>
    </source>
</evidence>
<sequence length="552" mass="58972">MLISFTKLLVLAVTAVASVRATGAGMCFQVGVPNPFCVYGSPVKNVQDMVEIRYEIPQGLTWAALGVGSSMQSADIMFVNIDANGTAALTRRTASGFFLPPLATAEDLTLVPAASGQFTVNNAPTTVVTFIRSKTDPANSNPLTAQPQSFIWAALPGSPGGALNQHQFKGTTTGNFLDGSLAFTAGAARGPLISGSGANYDTLIHAHGILMAVGWLVMAPLGVYVARFGKAAFGVWWFRIHIALLLVGAVGGTYAGFGLVYSAISQNGGVHFSTTDSVHGAHVIIGLILLILTAPQAILGFIIDKLWVPTRRLVVLLALVNIPLGINTYDNLGSWAYIVYGVWLGAVVLGGFFLQIRNGQTVPGPCRIDITYLKPGRSATVIQAVLTLAASPTRTRVHTIITLGADTTGPSLSFPPAGPAGVAEWGLPPFTTCVPVQNPHNIGRKIDVRLSGQPVDHQRPSYAMWAAIPGRHVNDWRSVALYIDFIYNPLSLVPYEEESWYPTFSIHCGRHLIDGEIRDQKGRLLASIRQYATVVPWAMNDIQAQKATKSHL</sequence>
<evidence type="ECO:0000313" key="10">
    <source>
        <dbReference type="EMBL" id="RKO92500.1"/>
    </source>
</evidence>
<feature type="chain" id="PRO_5020193201" description="Cytochrome b561 domain-containing protein" evidence="8">
    <location>
        <begin position="22"/>
        <end position="552"/>
    </location>
</feature>
<keyword evidence="8" id="KW-0732">Signal</keyword>